<organism evidence="2 3">
    <name type="scientific">Mycolicibacterium hippocampi</name>
    <dbReference type="NCBI Taxonomy" id="659824"/>
    <lineage>
        <taxon>Bacteria</taxon>
        <taxon>Bacillati</taxon>
        <taxon>Actinomycetota</taxon>
        <taxon>Actinomycetes</taxon>
        <taxon>Mycobacteriales</taxon>
        <taxon>Mycobacteriaceae</taxon>
        <taxon>Mycolicibacterium</taxon>
    </lineage>
</organism>
<evidence type="ECO:0000256" key="1">
    <source>
        <dbReference type="SAM" id="MobiDB-lite"/>
    </source>
</evidence>
<sequence>MGIIVRSGAVAAVAAVTGATLLATPEERPAPSSGGVNSWSTSVNLTASTRALHPLGVVLAPNNAAGRTAASTTGGTILAEPGDHTRDALRAAVAGVIADEAGITTDDEGDRADNAPTAAVAEDPAVVADQIDDEFIAFRRAVRTDFHEFANQFGYLGKQVYIAFNFGESILASAIFNSTDVMRGEGLFENLGEFAYDVALSAVYVVVDQLYLAIPGLPPIVALPNRPPLDRPLDWRRPLPPQPGRDLVVPFDPVPESDQMPETSQAIAADEPADPADDSVPDEDAGSEDSATDLGQSKADEDSEVGQESESQKDESQKDESQKDEDAAEGDDSGPRGNRGDRLSGSEKRAKGEARQAGSSSDETGSAPSKDSDSDSEKPTRKSAADD</sequence>
<keyword evidence="3" id="KW-1185">Reference proteome</keyword>
<evidence type="ECO:0000313" key="2">
    <source>
        <dbReference type="EMBL" id="NVN51635.1"/>
    </source>
</evidence>
<feature type="compositionally biased region" description="Acidic residues" evidence="1">
    <location>
        <begin position="271"/>
        <end position="291"/>
    </location>
</feature>
<protein>
    <submittedName>
        <fullName evidence="2">Uncharacterized protein</fullName>
    </submittedName>
</protein>
<comment type="caution">
    <text evidence="2">The sequence shown here is derived from an EMBL/GenBank/DDBJ whole genome shotgun (WGS) entry which is preliminary data.</text>
</comment>
<dbReference type="Proteomes" id="UP000570517">
    <property type="component" value="Unassembled WGS sequence"/>
</dbReference>
<dbReference type="EMBL" id="JABFYL010000039">
    <property type="protein sequence ID" value="NVN51635.1"/>
    <property type="molecule type" value="Genomic_DNA"/>
</dbReference>
<dbReference type="AlphaFoldDB" id="A0A850PVK6"/>
<feature type="compositionally biased region" description="Basic and acidic residues" evidence="1">
    <location>
        <begin position="310"/>
        <end position="325"/>
    </location>
</feature>
<feature type="compositionally biased region" description="Polar residues" evidence="1">
    <location>
        <begin position="357"/>
        <end position="369"/>
    </location>
</feature>
<evidence type="ECO:0000313" key="3">
    <source>
        <dbReference type="Proteomes" id="UP000570517"/>
    </source>
</evidence>
<name>A0A850PVK6_9MYCO</name>
<reference evidence="2 3" key="1">
    <citation type="submission" date="2020-05" db="EMBL/GenBank/DDBJ databases">
        <title>Draft genome sequence of Mycobacterium hippocampi DL, isolated from European seabass, Dicentrarchus labrax, reared in fish farms.</title>
        <authorList>
            <person name="Stathopoulou P."/>
            <person name="Asimakis E."/>
            <person name="Tzokas K."/>
            <person name="Batargias C."/>
            <person name="Tsiamis G."/>
        </authorList>
    </citation>
    <scope>NUCLEOTIDE SEQUENCE [LARGE SCALE GENOMIC DNA]</scope>
    <source>
        <strain evidence="2 3">DL</strain>
    </source>
</reference>
<feature type="compositionally biased region" description="Basic and acidic residues" evidence="1">
    <location>
        <begin position="338"/>
        <end position="354"/>
    </location>
</feature>
<feature type="compositionally biased region" description="Basic and acidic residues" evidence="1">
    <location>
        <begin position="370"/>
        <end position="387"/>
    </location>
</feature>
<feature type="region of interest" description="Disordered" evidence="1">
    <location>
        <begin position="233"/>
        <end position="387"/>
    </location>
</feature>
<accession>A0A850PVK6</accession>
<gene>
    <name evidence="2" type="ORF">HLY00_1623</name>
</gene>
<proteinExistence type="predicted"/>